<dbReference type="GO" id="GO:0003989">
    <property type="term" value="F:acetyl-CoA carboxylase activity"/>
    <property type="evidence" value="ECO:0007669"/>
    <property type="project" value="InterPro"/>
</dbReference>
<name>A0AAQ3QID8_9LILI</name>
<evidence type="ECO:0000313" key="3">
    <source>
        <dbReference type="EMBL" id="WOL10531.1"/>
    </source>
</evidence>
<dbReference type="Pfam" id="PF00364">
    <property type="entry name" value="Biotin_lipoyl"/>
    <property type="match status" value="1"/>
</dbReference>
<keyword evidence="1" id="KW-0472">Membrane</keyword>
<dbReference type="AlphaFoldDB" id="A0AAQ3QID8"/>
<evidence type="ECO:0000256" key="1">
    <source>
        <dbReference type="SAM" id="Phobius"/>
    </source>
</evidence>
<evidence type="ECO:0000259" key="2">
    <source>
        <dbReference type="PROSITE" id="PS50968"/>
    </source>
</evidence>
<keyword evidence="4" id="KW-1185">Reference proteome</keyword>
<dbReference type="InterPro" id="IPR013537">
    <property type="entry name" value="AcCoA_COase_cen"/>
</dbReference>
<dbReference type="InterPro" id="IPR011053">
    <property type="entry name" value="Single_hybrid_motif"/>
</dbReference>
<dbReference type="GO" id="GO:0006633">
    <property type="term" value="P:fatty acid biosynthetic process"/>
    <property type="evidence" value="ECO:0007669"/>
    <property type="project" value="InterPro"/>
</dbReference>
<protein>
    <recommendedName>
        <fullName evidence="2">Lipoyl-binding domain-containing protein</fullName>
    </recommendedName>
</protein>
<dbReference type="SUPFAM" id="SSF51230">
    <property type="entry name" value="Single hybrid motif"/>
    <property type="match status" value="1"/>
</dbReference>
<dbReference type="PROSITE" id="PS50968">
    <property type="entry name" value="BIOTINYL_LIPOYL"/>
    <property type="match status" value="1"/>
</dbReference>
<dbReference type="PANTHER" id="PTHR45728">
    <property type="entry name" value="ACETYL-COA CARBOXYLASE, ISOFORM A"/>
    <property type="match status" value="1"/>
</dbReference>
<evidence type="ECO:0000313" key="4">
    <source>
        <dbReference type="Proteomes" id="UP001327560"/>
    </source>
</evidence>
<dbReference type="GO" id="GO:0005524">
    <property type="term" value="F:ATP binding"/>
    <property type="evidence" value="ECO:0007669"/>
    <property type="project" value="InterPro"/>
</dbReference>
<gene>
    <name evidence="3" type="ORF">Cni_G19288</name>
</gene>
<dbReference type="InterPro" id="IPR049076">
    <property type="entry name" value="ACCA"/>
</dbReference>
<dbReference type="Proteomes" id="UP001327560">
    <property type="component" value="Chromosome 6"/>
</dbReference>
<reference evidence="3 4" key="1">
    <citation type="submission" date="2023-10" db="EMBL/GenBank/DDBJ databases">
        <title>Chromosome-scale genome assembly provides insights into flower coloration mechanisms of Canna indica.</title>
        <authorList>
            <person name="Li C."/>
        </authorList>
    </citation>
    <scope>NUCLEOTIDE SEQUENCE [LARGE SCALE GENOMIC DNA]</scope>
    <source>
        <tissue evidence="3">Flower</tissue>
    </source>
</reference>
<dbReference type="PANTHER" id="PTHR45728:SF3">
    <property type="entry name" value="ACETYL-COA CARBOXYLASE"/>
    <property type="match status" value="1"/>
</dbReference>
<dbReference type="Pfam" id="PF08326">
    <property type="entry name" value="ACC_central"/>
    <property type="match status" value="1"/>
</dbReference>
<accession>A0AAQ3QID8</accession>
<dbReference type="EMBL" id="CP136895">
    <property type="protein sequence ID" value="WOL10531.1"/>
    <property type="molecule type" value="Genomic_DNA"/>
</dbReference>
<keyword evidence="1" id="KW-0812">Transmembrane</keyword>
<dbReference type="CDD" id="cd06850">
    <property type="entry name" value="biotinyl_domain"/>
    <property type="match status" value="1"/>
</dbReference>
<dbReference type="FunFam" id="2.40.50.100:FF:000005">
    <property type="entry name" value="Acetyl-CoA carboxylase 1"/>
    <property type="match status" value="1"/>
</dbReference>
<feature type="transmembrane region" description="Helical" evidence="1">
    <location>
        <begin position="182"/>
        <end position="204"/>
    </location>
</feature>
<feature type="domain" description="Lipoyl-binding" evidence="2">
    <location>
        <begin position="35"/>
        <end position="109"/>
    </location>
</feature>
<keyword evidence="1" id="KW-1133">Transmembrane helix</keyword>
<dbReference type="Gene3D" id="2.40.50.100">
    <property type="match status" value="1"/>
</dbReference>
<dbReference type="InterPro" id="IPR000089">
    <property type="entry name" value="Biotin_lipoyl"/>
</dbReference>
<organism evidence="3 4">
    <name type="scientific">Canna indica</name>
    <name type="common">Indian-shot</name>
    <dbReference type="NCBI Taxonomy" id="4628"/>
    <lineage>
        <taxon>Eukaryota</taxon>
        <taxon>Viridiplantae</taxon>
        <taxon>Streptophyta</taxon>
        <taxon>Embryophyta</taxon>
        <taxon>Tracheophyta</taxon>
        <taxon>Spermatophyta</taxon>
        <taxon>Magnoliopsida</taxon>
        <taxon>Liliopsida</taxon>
        <taxon>Zingiberales</taxon>
        <taxon>Cannaceae</taxon>
        <taxon>Canna</taxon>
    </lineage>
</organism>
<proteinExistence type="predicted"/>
<sequence length="206" mass="22945">MSLDLFGIFEINYCMKNKRLPSANNVVMCILARIFQNDHDPSKLVAETPCKLLRFLVSDGAHVEIDTPYAEVEVMKMCMLLLLSASGVIHFVMSEGEAMQAGDLISRLDLDYPSAVRRAKPFHGTFPTLGPPIAVSGKVHQRCVASLNDARMILAGYEHNINEVGLLYRELIPCSEQMQHPAAGLVLMIFIPIDCHFSILLFVVDR</sequence>